<accession>A0A7G9A2E1</accession>
<evidence type="ECO:0000313" key="1">
    <source>
        <dbReference type="EMBL" id="QNL30780.1"/>
    </source>
</evidence>
<dbReference type="KEGG" id="vg:63210464"/>
<organism evidence="1 2">
    <name type="scientific">Mycobacterium phage Estes</name>
    <dbReference type="NCBI Taxonomy" id="2759459"/>
    <lineage>
        <taxon>Viruses</taxon>
        <taxon>Duplodnaviria</taxon>
        <taxon>Heunggongvirae</taxon>
        <taxon>Uroviricota</taxon>
        <taxon>Caudoviricetes</taxon>
        <taxon>Vilmaviridae</taxon>
        <taxon>Mclasvirinae</taxon>
        <taxon>Reyvirus</taxon>
        <taxon>Reyvirus estes</taxon>
    </lineage>
</organism>
<sequence>MTTILRIAGPHGPNGFQGDDGVEHYNSDVETPHGNLGQLHVHREDEKVYLTRTDPVVLVRRGFPDAWDPAALTGASMVVNPLGFTLFRVKAENGFVVYRLLEDDLRWEDDFDGVESFLSKYYLGILVDSNWTFAFTPPEVFKHETITRQMQMGLPE</sequence>
<reference evidence="1 2" key="1">
    <citation type="submission" date="2020-06" db="EMBL/GenBank/DDBJ databases">
        <authorList>
            <person name="Allen T."/>
            <person name="Groscost A."/>
            <person name="Boice M."/>
            <person name="Bramwell-Butcher J."/>
            <person name="Davis-Nicholson M."/>
            <person name="Dedinsky M."/>
            <person name="DeKlotz J."/>
            <person name="Gardner J."/>
            <person name="Grosser P."/>
            <person name="Husler K."/>
            <person name="Lau J.R."/>
            <person name="Monlux M."/>
            <person name="Schlesinger M.K."/>
            <person name="Scholes A."/>
            <person name="Waughman L."/>
            <person name="Poxleitner M.K."/>
            <person name="Anders K.R."/>
            <person name="Garlena R.A."/>
            <person name="Russell D.A."/>
            <person name="Pope W.H."/>
            <person name="Jacobs-Sera D."/>
            <person name="Hatfull G.F."/>
        </authorList>
    </citation>
    <scope>NUCLEOTIDE SEQUENCE [LARGE SCALE GENOMIC DNA]</scope>
</reference>
<protein>
    <submittedName>
        <fullName evidence="1">Uncharacterized protein</fullName>
    </submittedName>
</protein>
<keyword evidence="2" id="KW-1185">Reference proteome</keyword>
<dbReference type="Proteomes" id="UP000516127">
    <property type="component" value="Genome"/>
</dbReference>
<gene>
    <name evidence="1" type="primary">71</name>
    <name evidence="1" type="ORF">SEA_ESTES_71</name>
</gene>
<dbReference type="EMBL" id="MT657341">
    <property type="protein sequence ID" value="QNL30780.1"/>
    <property type="molecule type" value="Genomic_DNA"/>
</dbReference>
<proteinExistence type="predicted"/>
<dbReference type="GeneID" id="63210464"/>
<name>A0A7G9A2E1_9CAUD</name>
<dbReference type="RefSeq" id="YP_010013826.1">
    <property type="nucleotide sequence ID" value="NC_053514.1"/>
</dbReference>
<evidence type="ECO:0000313" key="2">
    <source>
        <dbReference type="Proteomes" id="UP000516127"/>
    </source>
</evidence>